<reference evidence="4" key="1">
    <citation type="submission" date="2019-11" db="EMBL/GenBank/DDBJ databases">
        <authorList>
            <person name="Liu Y."/>
            <person name="Hou J."/>
            <person name="Li T.-Q."/>
            <person name="Guan C.-H."/>
            <person name="Wu X."/>
            <person name="Wu H.-Z."/>
            <person name="Ling F."/>
            <person name="Zhang R."/>
            <person name="Shi X.-G."/>
            <person name="Ren J.-P."/>
            <person name="Chen E.-F."/>
            <person name="Sun J.-M."/>
        </authorList>
    </citation>
    <scope>NUCLEOTIDE SEQUENCE</scope>
    <source>
        <strain evidence="4">Adult_tree_wgs_1</strain>
        <tissue evidence="4">Leaves</tissue>
    </source>
</reference>
<name>A0A834H210_RHOSS</name>
<dbReference type="Pfam" id="PF03478">
    <property type="entry name" value="Beta-prop_KIB1-4"/>
    <property type="match status" value="2"/>
</dbReference>
<dbReference type="PANTHER" id="PTHR47123">
    <property type="entry name" value="F-BOX PROTEIN SKIP23"/>
    <property type="match status" value="1"/>
</dbReference>
<evidence type="ECO:0000313" key="4">
    <source>
        <dbReference type="EMBL" id="KAF7144033.1"/>
    </source>
</evidence>
<keyword evidence="1" id="KW-0802">TPR repeat</keyword>
<feature type="repeat" description="TPR" evidence="1">
    <location>
        <begin position="565"/>
        <end position="598"/>
    </location>
</feature>
<dbReference type="InterPro" id="IPR011990">
    <property type="entry name" value="TPR-like_helical_dom_sf"/>
</dbReference>
<dbReference type="Pfam" id="PF25575">
    <property type="entry name" value="TPR_BSK1_C"/>
    <property type="match status" value="1"/>
</dbReference>
<gene>
    <name evidence="4" type="ORF">RHSIM_Rhsim05G0163300</name>
</gene>
<dbReference type="InterPro" id="IPR051304">
    <property type="entry name" value="SCF_F-box_domain"/>
</dbReference>
<dbReference type="PROSITE" id="PS50005">
    <property type="entry name" value="TPR"/>
    <property type="match status" value="1"/>
</dbReference>
<proteinExistence type="predicted"/>
<dbReference type="InterPro" id="IPR058209">
    <property type="entry name" value="TPR_BSK1_C"/>
</dbReference>
<dbReference type="AlphaFoldDB" id="A0A834H210"/>
<feature type="domain" description="KIB1-4 beta-propeller" evidence="2">
    <location>
        <begin position="701"/>
        <end position="1012"/>
    </location>
</feature>
<evidence type="ECO:0008006" key="6">
    <source>
        <dbReference type="Google" id="ProtNLM"/>
    </source>
</evidence>
<protein>
    <recommendedName>
        <fullName evidence="6">DUF295 domain-containing protein</fullName>
    </recommendedName>
</protein>
<dbReference type="InterPro" id="IPR005174">
    <property type="entry name" value="KIB1-4_b-propeller"/>
</dbReference>
<evidence type="ECO:0000259" key="2">
    <source>
        <dbReference type="Pfam" id="PF03478"/>
    </source>
</evidence>
<dbReference type="InterPro" id="IPR019734">
    <property type="entry name" value="TPR_rpt"/>
</dbReference>
<dbReference type="EMBL" id="WJXA01000005">
    <property type="protein sequence ID" value="KAF7144033.1"/>
    <property type="molecule type" value="Genomic_DNA"/>
</dbReference>
<dbReference type="PANTHER" id="PTHR47123:SF3">
    <property type="entry name" value="DUF295 DOMAIN-CONTAINING PROTEIN"/>
    <property type="match status" value="1"/>
</dbReference>
<sequence>MATMENLPKNMAVTTTKTPAATDLWYRLPGDILKSIAKRLTDKADAASSSSTNHINALALLRAVCKSWRSSIEKPSSSSLLSLLPLTLPFPIVPFPNPNPNSNRGRHFSLTHSTLYFLSPTGGGCCWLLRVQEPPSSSQNNGCKTYHPLYPLSKLQPEQVPKAAFPESLNLLDVVIAEIGRAHCLKIVDERKKKQVEKGKGRTMAECQAEYEDAYTSYIKKVVVSPEDYGVVVAIHSGRLCFFKLGGDQKWTLIDSSNDRYHDVVYRKGKYYAVDYRGRTVVIDGADLKKEVMVTRLVESPLPNLGACQFTRLVESGDDLFLVDRYLVDTEGECTLSIGAVTMGMITEESHPDMTNYFNVYKLDEENKQWELVDDLNHQVFFLGDDYLFSVSAQDFPGLKGNCIYFSDFMFLARNEKETNIGKSCVLTGVYNLKDRSCGPLAMFPDHWSIFSPPPAWLKPKHREGMMERMKEDELQRDVTALKQDMPEPSPKAKKKAADAKFRGDDAYRRKDYLVALDAYTQAIDFDPSDATLLSNRSVCWIRLGQAEYALTDAKACRALRPDWPKACYREGAALRLLQRFDEAANSFKKGVELDPDSEDLANAFREAVQAGKKFHDAASSSSTNHINALALLRAVCKSWRFSIEKPSSSSSLLSLLPLTLPFPIVPFPNQNSNYYRDSHFSLTHSTLYFVSPLFPTPTAGCWLLRVQEPPSQSNNTSCKVYHPLYPLSKLQPPLVPKEAFPESLNLLDVGIAEIGKAPCLKIVHGRKKKQEIEEKFKPRTMAECLADYEEAYTTYIKKVAVPPEDYGVLVAIHSGRLCFFKLGGDQKWTLIDSFNDRYHDIVYRKGKGKYYVVDYRGRTVVIDGVDLKKEVMVKRLVESPLPSLGGCHFTRLVESGDDLFLVDRYLDRASGKCTLSIGAVTMGMITEERHPPDMTNYFNVYKLDEENKQWDLVGDLNHQVFFLGDDYLFSVSAQEFPGLKGNCIYFSDFTFLARNEKEANIGKSCVLTGVYNLKDRSCGPLAMFPDHWPIFSPPPAWLKPKHREGMMVY</sequence>
<accession>A0A834H210</accession>
<organism evidence="4 5">
    <name type="scientific">Rhododendron simsii</name>
    <name type="common">Sims's rhododendron</name>
    <dbReference type="NCBI Taxonomy" id="118357"/>
    <lineage>
        <taxon>Eukaryota</taxon>
        <taxon>Viridiplantae</taxon>
        <taxon>Streptophyta</taxon>
        <taxon>Embryophyta</taxon>
        <taxon>Tracheophyta</taxon>
        <taxon>Spermatophyta</taxon>
        <taxon>Magnoliopsida</taxon>
        <taxon>eudicotyledons</taxon>
        <taxon>Gunneridae</taxon>
        <taxon>Pentapetalae</taxon>
        <taxon>asterids</taxon>
        <taxon>Ericales</taxon>
        <taxon>Ericaceae</taxon>
        <taxon>Ericoideae</taxon>
        <taxon>Rhodoreae</taxon>
        <taxon>Rhododendron</taxon>
    </lineage>
</organism>
<feature type="domain" description="Serine/threonine-protein kinase BSK1-like TPR repeats" evidence="3">
    <location>
        <begin position="494"/>
        <end position="569"/>
    </location>
</feature>
<evidence type="ECO:0000259" key="3">
    <source>
        <dbReference type="Pfam" id="PF25575"/>
    </source>
</evidence>
<dbReference type="Gene3D" id="1.25.40.10">
    <property type="entry name" value="Tetratricopeptide repeat domain"/>
    <property type="match status" value="1"/>
</dbReference>
<dbReference type="OrthoDB" id="638130at2759"/>
<evidence type="ECO:0000313" key="5">
    <source>
        <dbReference type="Proteomes" id="UP000626092"/>
    </source>
</evidence>
<evidence type="ECO:0000256" key="1">
    <source>
        <dbReference type="PROSITE-ProRule" id="PRU00339"/>
    </source>
</evidence>
<keyword evidence="5" id="KW-1185">Reference proteome</keyword>
<dbReference type="SMART" id="SM00028">
    <property type="entry name" value="TPR"/>
    <property type="match status" value="3"/>
</dbReference>
<feature type="domain" description="KIB1-4 beta-propeller" evidence="2">
    <location>
        <begin position="214"/>
        <end position="432"/>
    </location>
</feature>
<comment type="caution">
    <text evidence="4">The sequence shown here is derived from an EMBL/GenBank/DDBJ whole genome shotgun (WGS) entry which is preliminary data.</text>
</comment>
<dbReference type="Proteomes" id="UP000626092">
    <property type="component" value="Unassembled WGS sequence"/>
</dbReference>
<dbReference type="SUPFAM" id="SSF48452">
    <property type="entry name" value="TPR-like"/>
    <property type="match status" value="1"/>
</dbReference>